<protein>
    <submittedName>
        <fullName evidence="3">Uncharacterized protein</fullName>
    </submittedName>
</protein>
<reference evidence="3 4" key="1">
    <citation type="submission" date="2019-11" db="EMBL/GenBank/DDBJ databases">
        <title>Whole-genome sequence of Rhodoplanes serenus DSM 18633, type strain.</title>
        <authorList>
            <person name="Kyndt J.A."/>
            <person name="Meyer T.E."/>
        </authorList>
    </citation>
    <scope>NUCLEOTIDE SEQUENCE [LARGE SCALE GENOMIC DNA]</scope>
    <source>
        <strain evidence="3 4">DSM 18633</strain>
    </source>
</reference>
<dbReference type="AlphaFoldDB" id="A0A9X5AR01"/>
<keyword evidence="2" id="KW-0732">Signal</keyword>
<proteinExistence type="predicted"/>
<dbReference type="EMBL" id="WNKV01000001">
    <property type="protein sequence ID" value="MTW14824.1"/>
    <property type="molecule type" value="Genomic_DNA"/>
</dbReference>
<feature type="chain" id="PRO_5040742701" evidence="2">
    <location>
        <begin position="29"/>
        <end position="186"/>
    </location>
</feature>
<feature type="region of interest" description="Disordered" evidence="1">
    <location>
        <begin position="148"/>
        <end position="186"/>
    </location>
</feature>
<evidence type="ECO:0000256" key="1">
    <source>
        <dbReference type="SAM" id="MobiDB-lite"/>
    </source>
</evidence>
<accession>A0A9X5AR01</accession>
<organism evidence="3 4">
    <name type="scientific">Rhodoplanes serenus</name>
    <dbReference type="NCBI Taxonomy" id="200615"/>
    <lineage>
        <taxon>Bacteria</taxon>
        <taxon>Pseudomonadati</taxon>
        <taxon>Pseudomonadota</taxon>
        <taxon>Alphaproteobacteria</taxon>
        <taxon>Hyphomicrobiales</taxon>
        <taxon>Nitrobacteraceae</taxon>
        <taxon>Rhodoplanes</taxon>
    </lineage>
</organism>
<gene>
    <name evidence="3" type="ORF">GJ689_01150</name>
</gene>
<name>A0A9X5AR01_9BRAD</name>
<comment type="caution">
    <text evidence="3">The sequence shown here is derived from an EMBL/GenBank/DDBJ whole genome shotgun (WGS) entry which is preliminary data.</text>
</comment>
<feature type="signal peptide" evidence="2">
    <location>
        <begin position="1"/>
        <end position="28"/>
    </location>
</feature>
<evidence type="ECO:0000313" key="3">
    <source>
        <dbReference type="EMBL" id="MTW14824.1"/>
    </source>
</evidence>
<dbReference type="Proteomes" id="UP000438991">
    <property type="component" value="Unassembled WGS sequence"/>
</dbReference>
<sequence length="186" mass="18189">MIRRALTSILGLAVVLAAILLVPAAATAHPWHDHSGHASGHIHAVAKVTHADAGPAGSAQAATCAGASVAEASFAKDWVVAAPFIAALATLATAEPRTTLDSLATPSTDPGLRGAIALMAGACTGSGCTGPSCCPGGACSACGGLTAEAETDPRPPLAATRPVSTPEAIRPGTASSGLERPPRSFS</sequence>
<evidence type="ECO:0000256" key="2">
    <source>
        <dbReference type="SAM" id="SignalP"/>
    </source>
</evidence>
<evidence type="ECO:0000313" key="4">
    <source>
        <dbReference type="Proteomes" id="UP000438991"/>
    </source>
</evidence>
<dbReference type="RefSeq" id="WP_155478309.1">
    <property type="nucleotide sequence ID" value="NZ_WNKV01000001.1"/>
</dbReference>